<evidence type="ECO:0000256" key="1">
    <source>
        <dbReference type="RuleBase" id="RU363076"/>
    </source>
</evidence>
<comment type="caution">
    <text evidence="1">Lacks conserved residue(s) required for the propagation of feature annotation.</text>
</comment>
<feature type="region of interest" description="Disordered" evidence="2">
    <location>
        <begin position="302"/>
        <end position="328"/>
    </location>
</feature>
<comment type="similarity">
    <text evidence="1">Belongs to the SURF1 family.</text>
</comment>
<organism evidence="3 4">
    <name type="scientific">Kocuria palustris PEL</name>
    <dbReference type="NCBI Taxonomy" id="1236550"/>
    <lineage>
        <taxon>Bacteria</taxon>
        <taxon>Bacillati</taxon>
        <taxon>Actinomycetota</taxon>
        <taxon>Actinomycetes</taxon>
        <taxon>Micrococcales</taxon>
        <taxon>Micrococcaceae</taxon>
        <taxon>Kocuria</taxon>
    </lineage>
</organism>
<dbReference type="GO" id="GO:0005886">
    <property type="term" value="C:plasma membrane"/>
    <property type="evidence" value="ECO:0007669"/>
    <property type="project" value="UniProtKB-SubCell"/>
</dbReference>
<keyword evidence="4" id="KW-1185">Reference proteome</keyword>
<keyword evidence="1" id="KW-0472">Membrane</keyword>
<proteinExistence type="inferred from homology"/>
<keyword evidence="1" id="KW-1003">Cell membrane</keyword>
<sequence>MLAVCLGVALVFVLLSRWQLESSRDAQTVYDPGKEIVRPLEETLDPGSVPTLEQVDTAVEATGTYLPDSTVLIEDRLQDGRSGWWVVAGLQIPGTQDDWSDADADLVLPVVRGWTDDPEHIPQLPEGEISVAGRLLPQEAPVPTQDQEPGRYASLSPAQLTNVWDAPIYSGFVTAMAEAPAAQPAPQDGTTGLADDDGTLPEVGSLMSSDLEAVSVDQQPTDTSLDPLNIFYAVEWVVFAGFALWIWFSSVRDDHRRSQDPAAWFELDGESLAYAWDQQAQRFYYYDPVAGEYFYFDDQPAADQSVPAGADDQPEDRGRIDPQSGEQR</sequence>
<name>M2YGP3_9MICC</name>
<keyword evidence="1" id="KW-1133">Transmembrane helix</keyword>
<reference evidence="3 4" key="1">
    <citation type="journal article" date="2014" name="Genome Announc.">
        <title>Draft Genome Sequence of Kocuria palustris PEL.</title>
        <authorList>
            <person name="Sharma G."/>
            <person name="Khatri I."/>
            <person name="Subramanian S."/>
        </authorList>
    </citation>
    <scope>NUCLEOTIDE SEQUENCE [LARGE SCALE GENOMIC DNA]</scope>
    <source>
        <strain evidence="3 4">PEL</strain>
    </source>
</reference>
<dbReference type="STRING" id="71999.KPaMU14_09595"/>
<protein>
    <recommendedName>
        <fullName evidence="1">SURF1-like protein</fullName>
    </recommendedName>
</protein>
<dbReference type="Pfam" id="PF02104">
    <property type="entry name" value="SURF1"/>
    <property type="match status" value="1"/>
</dbReference>
<accession>M2YGP3</accession>
<evidence type="ECO:0000313" key="3">
    <source>
        <dbReference type="EMBL" id="EME37685.1"/>
    </source>
</evidence>
<feature type="transmembrane region" description="Helical" evidence="1">
    <location>
        <begin position="230"/>
        <end position="248"/>
    </location>
</feature>
<gene>
    <name evidence="3" type="ORF">C884_01059</name>
</gene>
<dbReference type="AlphaFoldDB" id="M2YGP3"/>
<evidence type="ECO:0000313" key="4">
    <source>
        <dbReference type="Proteomes" id="UP000009877"/>
    </source>
</evidence>
<comment type="caution">
    <text evidence="3">The sequence shown here is derived from an EMBL/GenBank/DDBJ whole genome shotgun (WGS) entry which is preliminary data.</text>
</comment>
<dbReference type="PROSITE" id="PS50895">
    <property type="entry name" value="SURF1"/>
    <property type="match status" value="1"/>
</dbReference>
<comment type="subcellular location">
    <subcellularLocation>
        <location evidence="1">Cell membrane</location>
        <topology evidence="1">Multi-pass membrane protein</topology>
    </subcellularLocation>
</comment>
<dbReference type="InterPro" id="IPR002994">
    <property type="entry name" value="Surf1/Shy1"/>
</dbReference>
<keyword evidence="1" id="KW-0812">Transmembrane</keyword>
<dbReference type="EMBL" id="ANHZ02000002">
    <property type="protein sequence ID" value="EME37685.1"/>
    <property type="molecule type" value="Genomic_DNA"/>
</dbReference>
<dbReference type="Proteomes" id="UP000009877">
    <property type="component" value="Unassembled WGS sequence"/>
</dbReference>
<evidence type="ECO:0000256" key="2">
    <source>
        <dbReference type="SAM" id="MobiDB-lite"/>
    </source>
</evidence>